<dbReference type="EMBL" id="JBBPBN010000017">
    <property type="protein sequence ID" value="KAK9019898.1"/>
    <property type="molecule type" value="Genomic_DNA"/>
</dbReference>
<keyword evidence="2" id="KW-1185">Reference proteome</keyword>
<dbReference type="Proteomes" id="UP001396334">
    <property type="component" value="Unassembled WGS sequence"/>
</dbReference>
<protein>
    <submittedName>
        <fullName evidence="1">Uncharacterized protein</fullName>
    </submittedName>
</protein>
<evidence type="ECO:0000313" key="1">
    <source>
        <dbReference type="EMBL" id="KAK9019898.1"/>
    </source>
</evidence>
<gene>
    <name evidence="1" type="ORF">V6N11_054404</name>
</gene>
<proteinExistence type="predicted"/>
<evidence type="ECO:0000313" key="2">
    <source>
        <dbReference type="Proteomes" id="UP001396334"/>
    </source>
</evidence>
<name>A0ABR2S4C4_9ROSI</name>
<organism evidence="1 2">
    <name type="scientific">Hibiscus sabdariffa</name>
    <name type="common">roselle</name>
    <dbReference type="NCBI Taxonomy" id="183260"/>
    <lineage>
        <taxon>Eukaryota</taxon>
        <taxon>Viridiplantae</taxon>
        <taxon>Streptophyta</taxon>
        <taxon>Embryophyta</taxon>
        <taxon>Tracheophyta</taxon>
        <taxon>Spermatophyta</taxon>
        <taxon>Magnoliopsida</taxon>
        <taxon>eudicotyledons</taxon>
        <taxon>Gunneridae</taxon>
        <taxon>Pentapetalae</taxon>
        <taxon>rosids</taxon>
        <taxon>malvids</taxon>
        <taxon>Malvales</taxon>
        <taxon>Malvaceae</taxon>
        <taxon>Malvoideae</taxon>
        <taxon>Hibiscus</taxon>
    </lineage>
</organism>
<sequence>MIHVAGSQPRPGCQWGPPPPCYFSKPLSGSLFAFGDRQQRRVISQTALHLQIAIPCRAAFNVHTYFFLSDVAASPLMFRHVET</sequence>
<comment type="caution">
    <text evidence="1">The sequence shown here is derived from an EMBL/GenBank/DDBJ whole genome shotgun (WGS) entry which is preliminary data.</text>
</comment>
<accession>A0ABR2S4C4</accession>
<reference evidence="1 2" key="1">
    <citation type="journal article" date="2024" name="G3 (Bethesda)">
        <title>Genome assembly of Hibiscus sabdariffa L. provides insights into metabolisms of medicinal natural products.</title>
        <authorList>
            <person name="Kim T."/>
        </authorList>
    </citation>
    <scope>NUCLEOTIDE SEQUENCE [LARGE SCALE GENOMIC DNA]</scope>
    <source>
        <strain evidence="1">TK-2024</strain>
        <tissue evidence="1">Old leaves</tissue>
    </source>
</reference>